<name>A0ABY7D280_9BASI</name>
<evidence type="ECO:0000313" key="2">
    <source>
        <dbReference type="Proteomes" id="UP001164743"/>
    </source>
</evidence>
<evidence type="ECO:0000313" key="1">
    <source>
        <dbReference type="EMBL" id="WAQ90110.1"/>
    </source>
</evidence>
<gene>
    <name evidence="1" type="ORF">PtA15_12A95</name>
</gene>
<reference evidence="1" key="1">
    <citation type="submission" date="2022-10" db="EMBL/GenBank/DDBJ databases">
        <title>Puccinia triticina Genome sequencing and assembly.</title>
        <authorList>
            <person name="Li C."/>
        </authorList>
    </citation>
    <scope>NUCLEOTIDE SEQUENCE</scope>
    <source>
        <strain evidence="1">Pt15</strain>
    </source>
</reference>
<proteinExistence type="predicted"/>
<sequence>MAMADDCCPMPYSFSHQAWFAFPETLSRTEIVIKAEPAAAVSLMKPRQRKGQFLHIYAPKPTSTAGFASATGICQRYRKESRA</sequence>
<accession>A0ABY7D280</accession>
<protein>
    <submittedName>
        <fullName evidence="1">Uncharacterized protein</fullName>
    </submittedName>
</protein>
<dbReference type="GeneID" id="77803152"/>
<organism evidence="1 2">
    <name type="scientific">Puccinia triticina</name>
    <dbReference type="NCBI Taxonomy" id="208348"/>
    <lineage>
        <taxon>Eukaryota</taxon>
        <taxon>Fungi</taxon>
        <taxon>Dikarya</taxon>
        <taxon>Basidiomycota</taxon>
        <taxon>Pucciniomycotina</taxon>
        <taxon>Pucciniomycetes</taxon>
        <taxon>Pucciniales</taxon>
        <taxon>Pucciniaceae</taxon>
        <taxon>Puccinia</taxon>
    </lineage>
</organism>
<dbReference type="Proteomes" id="UP001164743">
    <property type="component" value="Chromosome 12A"/>
</dbReference>
<dbReference type="RefSeq" id="XP_053025665.1">
    <property type="nucleotide sequence ID" value="XM_053162258.1"/>
</dbReference>
<keyword evidence="2" id="KW-1185">Reference proteome</keyword>
<dbReference type="EMBL" id="CP110432">
    <property type="protein sequence ID" value="WAQ90110.1"/>
    <property type="molecule type" value="Genomic_DNA"/>
</dbReference>